<evidence type="ECO:0000313" key="3">
    <source>
        <dbReference type="Proteomes" id="UP000252100"/>
    </source>
</evidence>
<dbReference type="KEGG" id="rue:DT065_10955"/>
<feature type="transmembrane region" description="Helical" evidence="1">
    <location>
        <begin position="6"/>
        <end position="26"/>
    </location>
</feature>
<dbReference type="OrthoDB" id="9797976at2"/>
<sequence length="234" mass="24738">MALLGTLVNGIAIIVGAMVGLIFTRIPERVKTTVMQAIALAVILLGMGMGLESDQFLITIGSLVLGGVLGEWLRIEEYLNAFGYWIEKKAGSTGGDGLFAKGFVTASLVYVVGAMAVLGALDSGLRLDHSLLYTKAMLDGFSSIFFASMMGIGVLFSVVPVVLYQGTIALLAGQINRIVPDPLLEMFITEMTAAGGVMIVAIGVRLLGIVDVKVANLLPAIPVVFMITSLLYFF</sequence>
<keyword evidence="1" id="KW-1133">Transmembrane helix</keyword>
<dbReference type="AlphaFoldDB" id="A0A345BZV9"/>
<name>A0A345BZV9_9BACI</name>
<keyword evidence="1" id="KW-0472">Membrane</keyword>
<evidence type="ECO:0000256" key="1">
    <source>
        <dbReference type="SAM" id="Phobius"/>
    </source>
</evidence>
<keyword evidence="3" id="KW-1185">Reference proteome</keyword>
<dbReference type="InterPro" id="IPR007563">
    <property type="entry name" value="DUF554"/>
</dbReference>
<dbReference type="PANTHER" id="PTHR36111">
    <property type="entry name" value="INNER MEMBRANE PROTEIN-RELATED"/>
    <property type="match status" value="1"/>
</dbReference>
<feature type="transmembrane region" description="Helical" evidence="1">
    <location>
        <begin position="183"/>
        <end position="208"/>
    </location>
</feature>
<dbReference type="Proteomes" id="UP000252100">
    <property type="component" value="Chromosome"/>
</dbReference>
<evidence type="ECO:0000313" key="2">
    <source>
        <dbReference type="EMBL" id="AXF56490.1"/>
    </source>
</evidence>
<dbReference type="EMBL" id="CP031092">
    <property type="protein sequence ID" value="AXF56490.1"/>
    <property type="molecule type" value="Genomic_DNA"/>
</dbReference>
<feature type="transmembrane region" description="Helical" evidence="1">
    <location>
        <begin position="56"/>
        <end position="73"/>
    </location>
</feature>
<protein>
    <submittedName>
        <fullName evidence="2">DUF554 domain-containing protein</fullName>
    </submittedName>
</protein>
<feature type="transmembrane region" description="Helical" evidence="1">
    <location>
        <begin position="141"/>
        <end position="163"/>
    </location>
</feature>
<accession>A0A345BZV9</accession>
<gene>
    <name evidence="2" type="ORF">DT065_10955</name>
</gene>
<feature type="transmembrane region" description="Helical" evidence="1">
    <location>
        <begin position="98"/>
        <end position="121"/>
    </location>
</feature>
<proteinExistence type="predicted"/>
<dbReference type="PANTHER" id="PTHR36111:SF2">
    <property type="entry name" value="INNER MEMBRANE PROTEIN"/>
    <property type="match status" value="1"/>
</dbReference>
<dbReference type="RefSeq" id="WP_114373320.1">
    <property type="nucleotide sequence ID" value="NZ_CP031092.1"/>
</dbReference>
<keyword evidence="1" id="KW-0812">Transmembrane</keyword>
<organism evidence="2 3">
    <name type="scientific">Salicibibacter kimchii</name>
    <dbReference type="NCBI Taxonomy" id="2099786"/>
    <lineage>
        <taxon>Bacteria</taxon>
        <taxon>Bacillati</taxon>
        <taxon>Bacillota</taxon>
        <taxon>Bacilli</taxon>
        <taxon>Bacillales</taxon>
        <taxon>Bacillaceae</taxon>
        <taxon>Salicibibacter</taxon>
    </lineage>
</organism>
<reference evidence="2 3" key="1">
    <citation type="journal article" date="2018" name="J. Microbiol.">
        <title>Salicibibacter kimchii gen. nov., sp. nov., a moderately halophilic and alkalitolerant bacterium in the family Bacillaceae, isolated from kimchi.</title>
        <authorList>
            <person name="Jang J.Y."/>
            <person name="Oh Y.J."/>
            <person name="Lim S.K."/>
            <person name="Park H.K."/>
            <person name="Lee C."/>
            <person name="Kim J.Y."/>
            <person name="Lee M.A."/>
            <person name="Choi H.J."/>
        </authorList>
    </citation>
    <scope>NUCLEOTIDE SEQUENCE [LARGE SCALE GENOMIC DNA]</scope>
    <source>
        <strain evidence="2 3">NKC1-1</strain>
    </source>
</reference>
<feature type="transmembrane region" description="Helical" evidence="1">
    <location>
        <begin position="33"/>
        <end position="50"/>
    </location>
</feature>
<dbReference type="Pfam" id="PF04474">
    <property type="entry name" value="DUF554"/>
    <property type="match status" value="1"/>
</dbReference>
<feature type="transmembrane region" description="Helical" evidence="1">
    <location>
        <begin position="214"/>
        <end position="233"/>
    </location>
</feature>